<evidence type="ECO:0000313" key="12">
    <source>
        <dbReference type="EMBL" id="GFO50429.1"/>
    </source>
</evidence>
<dbReference type="Pfam" id="PF06534">
    <property type="entry name" value="RGM_C"/>
    <property type="match status" value="1"/>
</dbReference>
<dbReference type="InterPro" id="IPR040287">
    <property type="entry name" value="RGM"/>
</dbReference>
<comment type="subcellular location">
    <subcellularLocation>
        <location evidence="1">Cell membrane</location>
        <topology evidence="1">Lipid-anchor</topology>
        <topology evidence="1">GPI-anchor</topology>
    </subcellularLocation>
</comment>
<proteinExistence type="inferred from homology"/>
<keyword evidence="7" id="KW-0325">Glycoprotein</keyword>
<dbReference type="GO" id="GO:0005886">
    <property type="term" value="C:plasma membrane"/>
    <property type="evidence" value="ECO:0007669"/>
    <property type="project" value="UniProtKB-SubCell"/>
</dbReference>
<dbReference type="Proteomes" id="UP000735302">
    <property type="component" value="Unassembled WGS sequence"/>
</dbReference>
<keyword evidence="4" id="KW-0336">GPI-anchor</keyword>
<evidence type="ECO:0000313" key="13">
    <source>
        <dbReference type="Proteomes" id="UP000735302"/>
    </source>
</evidence>
<name>A0AAV4E2E7_9GAST</name>
<evidence type="ECO:0000256" key="6">
    <source>
        <dbReference type="ARBA" id="ARBA00023136"/>
    </source>
</evidence>
<dbReference type="InterPro" id="IPR009496">
    <property type="entry name" value="RGM_C"/>
</dbReference>
<evidence type="ECO:0000256" key="2">
    <source>
        <dbReference type="ARBA" id="ARBA00005321"/>
    </source>
</evidence>
<evidence type="ECO:0000259" key="11">
    <source>
        <dbReference type="Pfam" id="PF06535"/>
    </source>
</evidence>
<dbReference type="PANTHER" id="PTHR31428:SF6">
    <property type="entry name" value="REPULSIVE GUIDANCE MOLECULE B HOMOLOG DRAG-1"/>
    <property type="match status" value="1"/>
</dbReference>
<reference evidence="12 13" key="1">
    <citation type="journal article" date="2021" name="Elife">
        <title>Chloroplast acquisition without the gene transfer in kleptoplastic sea slugs, Plakobranchus ocellatus.</title>
        <authorList>
            <person name="Maeda T."/>
            <person name="Takahashi S."/>
            <person name="Yoshida T."/>
            <person name="Shimamura S."/>
            <person name="Takaki Y."/>
            <person name="Nagai Y."/>
            <person name="Toyoda A."/>
            <person name="Suzuki Y."/>
            <person name="Arimoto A."/>
            <person name="Ishii H."/>
            <person name="Satoh N."/>
            <person name="Nishiyama T."/>
            <person name="Hasebe M."/>
            <person name="Maruyama T."/>
            <person name="Minagawa J."/>
            <person name="Obokata J."/>
            <person name="Shigenobu S."/>
        </authorList>
    </citation>
    <scope>NUCLEOTIDE SEQUENCE [LARGE SCALE GENOMIC DNA]</scope>
</reference>
<dbReference type="PANTHER" id="PTHR31428">
    <property type="entry name" value="RGM DOMAIN FAMILY MEMBER DRAG-1"/>
    <property type="match status" value="1"/>
</dbReference>
<comment type="similarity">
    <text evidence="2">Belongs to the repulsive guidance molecule (RGM) family.</text>
</comment>
<evidence type="ECO:0000256" key="5">
    <source>
        <dbReference type="ARBA" id="ARBA00022729"/>
    </source>
</evidence>
<evidence type="ECO:0000256" key="9">
    <source>
        <dbReference type="SAM" id="MobiDB-lite"/>
    </source>
</evidence>
<evidence type="ECO:0000256" key="4">
    <source>
        <dbReference type="ARBA" id="ARBA00022622"/>
    </source>
</evidence>
<dbReference type="GO" id="GO:0098552">
    <property type="term" value="C:side of membrane"/>
    <property type="evidence" value="ECO:0007669"/>
    <property type="project" value="UniProtKB-KW"/>
</dbReference>
<evidence type="ECO:0000256" key="8">
    <source>
        <dbReference type="ARBA" id="ARBA00023288"/>
    </source>
</evidence>
<evidence type="ECO:0000256" key="7">
    <source>
        <dbReference type="ARBA" id="ARBA00023180"/>
    </source>
</evidence>
<keyword evidence="13" id="KW-1185">Reference proteome</keyword>
<keyword evidence="5" id="KW-0732">Signal</keyword>
<dbReference type="Gene3D" id="3.40.1000.10">
    <property type="entry name" value="Mog1/PsbP, alpha/beta/alpha sandwich"/>
    <property type="match status" value="1"/>
</dbReference>
<dbReference type="AlphaFoldDB" id="A0AAV4E2E7"/>
<feature type="domain" description="Repulsive guidance molecule N-terminal" evidence="11">
    <location>
        <begin position="101"/>
        <end position="171"/>
    </location>
</feature>
<sequence length="562" mass="62199">MAYGVLCFAIVHREEEVSQTTAAARGLPCPATVWKGMGPSGYHKPPTLATLSFLGYILMLSYIFISAEGALLGLGAKRDIREESGGGGRSQPEGSQTARACDLAHCSDEFGRTKEELYEKDVQLRDKDAICAMILDYSRCIKSAKGCVADLTYHTLRKVIRNDLELNDCSKEDEKEKAPRENTKRPRGPEPPPLMCTYQGPLVYRHCGLFGDPHLRTFHGDFQTCKVKGAWPLVNNDYITVQVTNDPVEGNSDVTATSKLTVIVKGNPDCTSKNFQMYQAQSDSLPGTFDDGRVHVGPYHSLELIEVDPGAHIEIHIRYINTIVVVRRIGRYLTFSIQMPESLVNGTSGVLGGNLGRGFSASAAASSSSSSQDVQLCLRGCPESELINFQEYLALRRYSVPSNSPKPPSPSDGDSFESLQGNNGIQVESVSTRAEAEEVCREASVTGFYFDFCVFDLMATGDRNFTLAAVSALQDVLRLDPSAARTMDSRTSLEKYDEQYARDSAYSSCFSVGAAWWWRTSFCGIIALFFFKGNETEFRRHRYRDVLVYITVLTFLVMLNSR</sequence>
<feature type="domain" description="Repulsive guidance molecule C-terminal" evidence="10">
    <location>
        <begin position="204"/>
        <end position="481"/>
    </location>
</feature>
<dbReference type="GO" id="GO:0015026">
    <property type="term" value="F:coreceptor activity"/>
    <property type="evidence" value="ECO:0007669"/>
    <property type="project" value="TreeGrafter"/>
</dbReference>
<feature type="compositionally biased region" description="Basic and acidic residues" evidence="9">
    <location>
        <begin position="171"/>
        <end position="188"/>
    </location>
</feature>
<dbReference type="GO" id="GO:0030509">
    <property type="term" value="P:BMP signaling pathway"/>
    <property type="evidence" value="ECO:0007669"/>
    <property type="project" value="TreeGrafter"/>
</dbReference>
<organism evidence="12 13">
    <name type="scientific">Plakobranchus ocellatus</name>
    <dbReference type="NCBI Taxonomy" id="259542"/>
    <lineage>
        <taxon>Eukaryota</taxon>
        <taxon>Metazoa</taxon>
        <taxon>Spiralia</taxon>
        <taxon>Lophotrochozoa</taxon>
        <taxon>Mollusca</taxon>
        <taxon>Gastropoda</taxon>
        <taxon>Heterobranchia</taxon>
        <taxon>Euthyneura</taxon>
        <taxon>Panpulmonata</taxon>
        <taxon>Sacoglossa</taxon>
        <taxon>Placobranchoidea</taxon>
        <taxon>Plakobranchidae</taxon>
        <taxon>Plakobranchus</taxon>
    </lineage>
</organism>
<feature type="region of interest" description="Disordered" evidence="9">
    <location>
        <begin position="171"/>
        <end position="193"/>
    </location>
</feature>
<keyword evidence="8" id="KW-0449">Lipoprotein</keyword>
<evidence type="ECO:0000256" key="1">
    <source>
        <dbReference type="ARBA" id="ARBA00004609"/>
    </source>
</evidence>
<gene>
    <name evidence="12" type="ORF">PoB_007693400</name>
</gene>
<dbReference type="EMBL" id="BLXT01008609">
    <property type="protein sequence ID" value="GFO50429.1"/>
    <property type="molecule type" value="Genomic_DNA"/>
</dbReference>
<protein>
    <submittedName>
        <fullName evidence="12">Repulsive guidance molecule a-like</fullName>
    </submittedName>
</protein>
<keyword evidence="6" id="KW-0472">Membrane</keyword>
<dbReference type="Pfam" id="PF06535">
    <property type="entry name" value="RGM_N"/>
    <property type="match status" value="1"/>
</dbReference>
<comment type="caution">
    <text evidence="12">The sequence shown here is derived from an EMBL/GenBank/DDBJ whole genome shotgun (WGS) entry which is preliminary data.</text>
</comment>
<evidence type="ECO:0000256" key="3">
    <source>
        <dbReference type="ARBA" id="ARBA00022475"/>
    </source>
</evidence>
<dbReference type="InterPro" id="IPR010536">
    <property type="entry name" value="RGM_N"/>
</dbReference>
<evidence type="ECO:0000259" key="10">
    <source>
        <dbReference type="Pfam" id="PF06534"/>
    </source>
</evidence>
<accession>A0AAV4E2E7</accession>
<keyword evidence="3" id="KW-1003">Cell membrane</keyword>